<sequence>MELFGGDGGWRVIFQNRRTGLCLMNAGNNHDANIPSVDRSLNGRDEVQSLRDMGDILKIGCMHAQLERCTLCGVLNVEVQNPRDQPIPYNSRCAIRSARKF</sequence>
<reference evidence="1 2" key="1">
    <citation type="submission" date="2019-10" db="EMBL/GenBank/DDBJ databases">
        <authorList>
            <person name="Palmer J.M."/>
        </authorList>
    </citation>
    <scope>NUCLEOTIDE SEQUENCE [LARGE SCALE GENOMIC DNA]</scope>
    <source>
        <strain evidence="1 2">TWF696</strain>
    </source>
</reference>
<dbReference type="AlphaFoldDB" id="A0AAV9VCW9"/>
<gene>
    <name evidence="1" type="ORF">TWF696_000573</name>
</gene>
<dbReference type="EMBL" id="JAVHNQ010000001">
    <property type="protein sequence ID" value="KAK6359413.1"/>
    <property type="molecule type" value="Genomic_DNA"/>
</dbReference>
<evidence type="ECO:0000313" key="2">
    <source>
        <dbReference type="Proteomes" id="UP001375240"/>
    </source>
</evidence>
<protein>
    <submittedName>
        <fullName evidence="1">Uncharacterized protein</fullName>
    </submittedName>
</protein>
<dbReference type="Proteomes" id="UP001375240">
    <property type="component" value="Unassembled WGS sequence"/>
</dbReference>
<organism evidence="1 2">
    <name type="scientific">Orbilia brochopaga</name>
    <dbReference type="NCBI Taxonomy" id="3140254"/>
    <lineage>
        <taxon>Eukaryota</taxon>
        <taxon>Fungi</taxon>
        <taxon>Dikarya</taxon>
        <taxon>Ascomycota</taxon>
        <taxon>Pezizomycotina</taxon>
        <taxon>Orbiliomycetes</taxon>
        <taxon>Orbiliales</taxon>
        <taxon>Orbiliaceae</taxon>
        <taxon>Orbilia</taxon>
    </lineage>
</organism>
<name>A0AAV9VCW9_9PEZI</name>
<keyword evidence="2" id="KW-1185">Reference proteome</keyword>
<evidence type="ECO:0000313" key="1">
    <source>
        <dbReference type="EMBL" id="KAK6359413.1"/>
    </source>
</evidence>
<accession>A0AAV9VCW9</accession>
<comment type="caution">
    <text evidence="1">The sequence shown here is derived from an EMBL/GenBank/DDBJ whole genome shotgun (WGS) entry which is preliminary data.</text>
</comment>
<proteinExistence type="predicted"/>